<reference evidence="2 3" key="1">
    <citation type="submission" date="2015-10" db="EMBL/GenBank/DDBJ databases">
        <title>Draft genome sequence of Salegentibacter salinarum KCTC 12975.</title>
        <authorList>
            <person name="Lin W."/>
            <person name="Zheng Q."/>
        </authorList>
    </citation>
    <scope>NUCLEOTIDE SEQUENCE [LARGE SCALE GENOMIC DNA]</scope>
    <source>
        <strain evidence="2 3">KCTC 12975</strain>
    </source>
</reference>
<comment type="caution">
    <text evidence="2">The sequence shown here is derived from an EMBL/GenBank/DDBJ whole genome shotgun (WGS) entry which is preliminary data.</text>
</comment>
<feature type="signal peptide" evidence="1">
    <location>
        <begin position="1"/>
        <end position="22"/>
    </location>
</feature>
<feature type="chain" id="PRO_5014987608" evidence="1">
    <location>
        <begin position="23"/>
        <end position="253"/>
    </location>
</feature>
<dbReference type="Proteomes" id="UP000232673">
    <property type="component" value="Unassembled WGS sequence"/>
</dbReference>
<sequence length="253" mass="27408">MKFRFSILSLFCAFLFCFGSLAAQETSVMVRALAKDAKFIGSSIGGAKVIIRNAETGEILDLGLTSGSTGDTKLILQTPKERYDKLTDKNTAGFEAKLNIEEPTFINVEAHAPINKKQAKVVSSTQLWVIPGKDITGDGVVLEVPGFVVDILSPQTHERINASDELSLKANIIMMCGCPVTEGGVWDANQYEVKAIISAEDKESREITLNSTDKPSTFAANTSLEKGYYTITIYAFDPVTGNTGVDKTNIIIN</sequence>
<evidence type="ECO:0000313" key="2">
    <source>
        <dbReference type="EMBL" id="PKD20213.1"/>
    </source>
</evidence>
<protein>
    <submittedName>
        <fullName evidence="2">Uncharacterized protein</fullName>
    </submittedName>
</protein>
<keyword evidence="3" id="KW-1185">Reference proteome</keyword>
<gene>
    <name evidence="2" type="ORF">APR41_14620</name>
</gene>
<evidence type="ECO:0000256" key="1">
    <source>
        <dbReference type="SAM" id="SignalP"/>
    </source>
</evidence>
<accession>A0A2N0TZN3</accession>
<proteinExistence type="predicted"/>
<organism evidence="2 3">
    <name type="scientific">Salegentibacter salinarum</name>
    <dbReference type="NCBI Taxonomy" id="447422"/>
    <lineage>
        <taxon>Bacteria</taxon>
        <taxon>Pseudomonadati</taxon>
        <taxon>Bacteroidota</taxon>
        <taxon>Flavobacteriia</taxon>
        <taxon>Flavobacteriales</taxon>
        <taxon>Flavobacteriaceae</taxon>
        <taxon>Salegentibacter</taxon>
    </lineage>
</organism>
<dbReference type="RefSeq" id="WP_079713999.1">
    <property type="nucleotide sequence ID" value="NZ_FUZC01000013.1"/>
</dbReference>
<dbReference type="OrthoDB" id="9770889at2"/>
<keyword evidence="1" id="KW-0732">Signal</keyword>
<dbReference type="AlphaFoldDB" id="A0A2N0TZN3"/>
<dbReference type="STRING" id="447422.SAMN05660903_02977"/>
<dbReference type="EMBL" id="LKTS01000006">
    <property type="protein sequence ID" value="PKD20213.1"/>
    <property type="molecule type" value="Genomic_DNA"/>
</dbReference>
<evidence type="ECO:0000313" key="3">
    <source>
        <dbReference type="Proteomes" id="UP000232673"/>
    </source>
</evidence>
<name>A0A2N0TZN3_9FLAO</name>